<feature type="chain" id="PRO_5037111478" description="TraB family" evidence="1">
    <location>
        <begin position="21"/>
        <end position="357"/>
    </location>
</feature>
<dbReference type="EMBL" id="JACOFV010000003">
    <property type="protein sequence ID" value="MBC3861503.1"/>
    <property type="molecule type" value="Genomic_DNA"/>
</dbReference>
<keyword evidence="1" id="KW-0732">Signal</keyword>
<sequence>MHRLLWSIFLVPIFHASVFADEPATPEFSPGTLKLVRGQINEVLVLGSPHLSQLPKSFDLSQLGLLTERLENWKPQAIAIEALSGLQCAYLRGYPQRYSDTVKSYCRDTSVARAATGLDIVEASAQAERLLSSWPASPAAAQRRTLASLFLAAGEPASALVQWLRLPMEERRGGDGLNERLVEMLNSLQKRRDESYRIAVPLAAKSGLERVYAMDDHTADMPDADEKAYGEAIMKAWDNPFSAERKRMDEALESHLDTPQGVLAMYRGYNERSQAGLVFKSDFGAALEEPSPQHFGRGYVAYWETRNLRMASNVREAISPQGIRTLVIVGASHKGYLEAYLNQMHDIRIISADDILH</sequence>
<gene>
    <name evidence="2" type="ORF">H8K32_05265</name>
</gene>
<evidence type="ECO:0000313" key="2">
    <source>
        <dbReference type="EMBL" id="MBC3861503.1"/>
    </source>
</evidence>
<evidence type="ECO:0008006" key="4">
    <source>
        <dbReference type="Google" id="ProtNLM"/>
    </source>
</evidence>
<dbReference type="RefSeq" id="WP_186911428.1">
    <property type="nucleotide sequence ID" value="NZ_JACOFV010000003.1"/>
</dbReference>
<keyword evidence="3" id="KW-1185">Reference proteome</keyword>
<evidence type="ECO:0000313" key="3">
    <source>
        <dbReference type="Proteomes" id="UP000634011"/>
    </source>
</evidence>
<comment type="caution">
    <text evidence="2">The sequence shown here is derived from an EMBL/GenBank/DDBJ whole genome shotgun (WGS) entry which is preliminary data.</text>
</comment>
<dbReference type="InterPro" id="IPR043749">
    <property type="entry name" value="DUF5694"/>
</dbReference>
<proteinExistence type="predicted"/>
<organism evidence="2 3">
    <name type="scientific">Undibacterium jejuense</name>
    <dbReference type="NCBI Taxonomy" id="1344949"/>
    <lineage>
        <taxon>Bacteria</taxon>
        <taxon>Pseudomonadati</taxon>
        <taxon>Pseudomonadota</taxon>
        <taxon>Betaproteobacteria</taxon>
        <taxon>Burkholderiales</taxon>
        <taxon>Oxalobacteraceae</taxon>
        <taxon>Undibacterium</taxon>
    </lineage>
</organism>
<accession>A0A923HMS3</accession>
<dbReference type="Pfam" id="PF18950">
    <property type="entry name" value="DUF5694"/>
    <property type="match status" value="1"/>
</dbReference>
<feature type="signal peptide" evidence="1">
    <location>
        <begin position="1"/>
        <end position="20"/>
    </location>
</feature>
<name>A0A923HMS3_9BURK</name>
<reference evidence="2" key="1">
    <citation type="submission" date="2020-08" db="EMBL/GenBank/DDBJ databases">
        <title>Novel species isolated from subtropical streams in China.</title>
        <authorList>
            <person name="Lu H."/>
        </authorList>
    </citation>
    <scope>NUCLEOTIDE SEQUENCE</scope>
    <source>
        <strain evidence="2">KACC 12607</strain>
    </source>
</reference>
<evidence type="ECO:0000256" key="1">
    <source>
        <dbReference type="SAM" id="SignalP"/>
    </source>
</evidence>
<dbReference type="AlphaFoldDB" id="A0A923HMS3"/>
<dbReference type="Proteomes" id="UP000634011">
    <property type="component" value="Unassembled WGS sequence"/>
</dbReference>
<protein>
    <recommendedName>
        <fullName evidence="4">TraB family</fullName>
    </recommendedName>
</protein>